<sequence length="68" mass="7563">MGSEGVGTGVAPVISKIQKLLILEVVRIQLLISTNKTNPNTKKKINQVEAFNEVFFWGLLILLLKSRL</sequence>
<accession>A0A6M0SHE0</accession>
<dbReference type="Proteomes" id="UP000473574">
    <property type="component" value="Unassembled WGS sequence"/>
</dbReference>
<reference evidence="1 2" key="1">
    <citation type="journal article" date="2020" name="Microb. Ecol.">
        <title>Ecogenomics of the Marine Benthic Filamentous Cyanobacterium Adonisia.</title>
        <authorList>
            <person name="Walter J.M."/>
            <person name="Coutinho F.H."/>
            <person name="Leomil L."/>
            <person name="Hargreaves P.I."/>
            <person name="Campeao M.E."/>
            <person name="Vieira V.V."/>
            <person name="Silva B.S."/>
            <person name="Fistarol G.O."/>
            <person name="Salomon P.S."/>
            <person name="Sawabe T."/>
            <person name="Mino S."/>
            <person name="Hosokawa M."/>
            <person name="Miyashita H."/>
            <person name="Maruyama F."/>
            <person name="van Verk M.C."/>
            <person name="Dutilh B.E."/>
            <person name="Thompson C.C."/>
            <person name="Thompson F.L."/>
        </authorList>
    </citation>
    <scope>NUCLEOTIDE SEQUENCE [LARGE SCALE GENOMIC DNA]</scope>
    <source>
        <strain evidence="1 2">CCMR0082</strain>
    </source>
</reference>
<evidence type="ECO:0000313" key="2">
    <source>
        <dbReference type="Proteomes" id="UP000473574"/>
    </source>
</evidence>
<proteinExistence type="predicted"/>
<dbReference type="EMBL" id="QZCE01000002">
    <property type="protein sequence ID" value="NEZ67794.1"/>
    <property type="molecule type" value="Genomic_DNA"/>
</dbReference>
<evidence type="ECO:0000313" key="1">
    <source>
        <dbReference type="EMBL" id="NEZ67794.1"/>
    </source>
</evidence>
<comment type="caution">
    <text evidence="1">The sequence shown here is derived from an EMBL/GenBank/DDBJ whole genome shotgun (WGS) entry which is preliminary data.</text>
</comment>
<organism evidence="1 2">
    <name type="scientific">Adonisia turfae CCMR0082</name>
    <dbReference type="NCBI Taxonomy" id="2304604"/>
    <lineage>
        <taxon>Bacteria</taxon>
        <taxon>Bacillati</taxon>
        <taxon>Cyanobacteriota</taxon>
        <taxon>Adonisia</taxon>
        <taxon>Adonisia turfae</taxon>
    </lineage>
</organism>
<gene>
    <name evidence="1" type="ORF">D0962_34415</name>
</gene>
<protein>
    <submittedName>
        <fullName evidence="1">Uncharacterized protein</fullName>
    </submittedName>
</protein>
<name>A0A6M0SHE0_9CYAN</name>
<dbReference type="AlphaFoldDB" id="A0A6M0SHE0"/>